<gene>
    <name evidence="1" type="ORF">M097_3488</name>
</gene>
<dbReference type="AlphaFoldDB" id="A0A078QXI8"/>
<comment type="caution">
    <text evidence="1">The sequence shown here is derived from an EMBL/GenBank/DDBJ whole genome shotgun (WGS) entry which is preliminary data.</text>
</comment>
<organism evidence="1 2">
    <name type="scientific">Phocaeicola vulgatus str. 3775 SL</name>
    <name type="common">B</name>
    <name type="synonym">iv</name>
    <dbReference type="NCBI Taxonomy" id="1339350"/>
    <lineage>
        <taxon>Bacteria</taxon>
        <taxon>Pseudomonadati</taxon>
        <taxon>Bacteroidota</taxon>
        <taxon>Bacteroidia</taxon>
        <taxon>Bacteroidales</taxon>
        <taxon>Bacteroidaceae</taxon>
        <taxon>Phocaeicola</taxon>
    </lineage>
</organism>
<accession>A0A078QXI8</accession>
<dbReference type="NCBIfam" id="NF033644">
    <property type="entry name" value="antiterm_UpxY"/>
    <property type="match status" value="1"/>
</dbReference>
<sequence length="181" mass="21309">MAFQENEEEVRWFVMRDLKRTNAKLPAYKLLDGKKMEVFVPMKWHLVTRKGVRVREEVPFIQDLLFVHETRKNLDAVVKKTPTLQFRWLRNTWREPMVVVDADMERFIRAVNATESPKYYLPEEITPAMYGRRIRIVGGPLNEYEGSLLTTRGSKVKRLLVELKGFLAVGVEVDPEYIQLI</sequence>
<reference evidence="1 2" key="1">
    <citation type="submission" date="2014-04" db="EMBL/GenBank/DDBJ databases">
        <authorList>
            <person name="Sears C."/>
            <person name="Carroll K."/>
            <person name="Sack B.R."/>
            <person name="Qadri F."/>
            <person name="Myers L.L."/>
            <person name="Chung G.-T."/>
            <person name="Escheverria P."/>
            <person name="Fraser C.M."/>
            <person name="Sadzewicz L."/>
            <person name="Shefchek K.A."/>
            <person name="Tallon L."/>
            <person name="Das S.P."/>
            <person name="Daugherty S."/>
            <person name="Mongodin E.F."/>
        </authorList>
    </citation>
    <scope>NUCLEOTIDE SEQUENCE [LARGE SCALE GENOMIC DNA]</scope>
    <source>
        <strain evidence="2">3775 SL(B) 10 (iv)</strain>
    </source>
</reference>
<dbReference type="InterPro" id="IPR036735">
    <property type="entry name" value="NGN_dom_sf"/>
</dbReference>
<name>A0A078QXI8_PHOVU</name>
<dbReference type="GO" id="GO:0006354">
    <property type="term" value="P:DNA-templated transcription elongation"/>
    <property type="evidence" value="ECO:0007669"/>
    <property type="project" value="InterPro"/>
</dbReference>
<dbReference type="PATRIC" id="fig|1339350.3.peg.3326"/>
<dbReference type="Gene3D" id="3.30.70.940">
    <property type="entry name" value="NusG, N-terminal domain"/>
    <property type="match status" value="1"/>
</dbReference>
<evidence type="ECO:0000313" key="2">
    <source>
        <dbReference type="Proteomes" id="UP000028134"/>
    </source>
</evidence>
<evidence type="ECO:0000313" key="1">
    <source>
        <dbReference type="EMBL" id="KDS27805.1"/>
    </source>
</evidence>
<dbReference type="Proteomes" id="UP000028134">
    <property type="component" value="Unassembled WGS sequence"/>
</dbReference>
<dbReference type="CDD" id="cd09895">
    <property type="entry name" value="NGN_SP_UpxY"/>
    <property type="match status" value="1"/>
</dbReference>
<dbReference type="RefSeq" id="WP_032946129.1">
    <property type="nucleotide sequence ID" value="NZ_JNHI01000028.1"/>
</dbReference>
<dbReference type="EMBL" id="JNHI01000028">
    <property type="protein sequence ID" value="KDS27805.1"/>
    <property type="molecule type" value="Genomic_DNA"/>
</dbReference>
<proteinExistence type="predicted"/>
<protein>
    <submittedName>
        <fullName evidence="1">Putative transcriptional regulator</fullName>
    </submittedName>
</protein>